<evidence type="ECO:0000313" key="5">
    <source>
        <dbReference type="Proteomes" id="UP001160148"/>
    </source>
</evidence>
<proteinExistence type="inferred from homology"/>
<keyword evidence="5" id="KW-1185">Reference proteome</keyword>
<gene>
    <name evidence="4" type="ORF">MEUPH1_LOCUS18799</name>
</gene>
<reference evidence="4 5" key="1">
    <citation type="submission" date="2023-01" db="EMBL/GenBank/DDBJ databases">
        <authorList>
            <person name="Whitehead M."/>
        </authorList>
    </citation>
    <scope>NUCLEOTIDE SEQUENCE [LARGE SCALE GENOMIC DNA]</scope>
</reference>
<accession>A0AAV0X7N9</accession>
<keyword evidence="2" id="KW-0716">Sensory transduction</keyword>
<dbReference type="EMBL" id="CARXXK010000003">
    <property type="protein sequence ID" value="CAI6363913.1"/>
    <property type="molecule type" value="Genomic_DNA"/>
</dbReference>
<dbReference type="PANTHER" id="PTHR11188">
    <property type="entry name" value="ARRESTIN DOMAIN CONTAINING PROTEIN"/>
    <property type="match status" value="1"/>
</dbReference>
<dbReference type="SMART" id="SM01017">
    <property type="entry name" value="Arrestin_C"/>
    <property type="match status" value="1"/>
</dbReference>
<dbReference type="PANTHER" id="PTHR11188:SF176">
    <property type="entry name" value="ARRESTIN DOMAIN-CONTAINING PROTEIN 1"/>
    <property type="match status" value="1"/>
</dbReference>
<organism evidence="4 5">
    <name type="scientific">Macrosiphum euphorbiae</name>
    <name type="common">potato aphid</name>
    <dbReference type="NCBI Taxonomy" id="13131"/>
    <lineage>
        <taxon>Eukaryota</taxon>
        <taxon>Metazoa</taxon>
        <taxon>Ecdysozoa</taxon>
        <taxon>Arthropoda</taxon>
        <taxon>Hexapoda</taxon>
        <taxon>Insecta</taxon>
        <taxon>Pterygota</taxon>
        <taxon>Neoptera</taxon>
        <taxon>Paraneoptera</taxon>
        <taxon>Hemiptera</taxon>
        <taxon>Sternorrhyncha</taxon>
        <taxon>Aphidomorpha</taxon>
        <taxon>Aphidoidea</taxon>
        <taxon>Aphididae</taxon>
        <taxon>Macrosiphini</taxon>
        <taxon>Macrosiphum</taxon>
    </lineage>
</organism>
<name>A0AAV0X7N9_9HEMI</name>
<dbReference type="Gene3D" id="2.60.40.640">
    <property type="match status" value="2"/>
</dbReference>
<comment type="similarity">
    <text evidence="1">Belongs to the arrestin family.</text>
</comment>
<protein>
    <recommendedName>
        <fullName evidence="3">Arrestin C-terminal-like domain-containing protein</fullName>
    </recommendedName>
</protein>
<dbReference type="InterPro" id="IPR011021">
    <property type="entry name" value="Arrestin-like_N"/>
</dbReference>
<sequence length="326" mass="37266">MSVENVQIIFDEPTAVFTPGQTISGRVSIVISNSSLNIKYIQLKFLGEASVSWYERRNEVRYRSRRGRRSFNRYFTSKEDYFKNIKNKFFLVGAEKGKSQLEVGEYVYPFNFSLPHEIPSTFKGEYGEVFYTAKVKINVPLRMIIEKKTTFEVISPVHLNEEPSLAEPKTALKEKFYCCFLCKSGPMTLIAYIPYSGFIPGQSIPVTVELDNNSNVYVKSIEIKLDRTLEYKALWPSGNITHEHSNIVSVFINGVEKYKSKTCLKQLQIPNEIMVPNLKHCDIITDKYFLNVEAHVNIPHLNEVASIKIKLGSTPLTIGSNDSEFD</sequence>
<dbReference type="Pfam" id="PF02752">
    <property type="entry name" value="Arrestin_C"/>
    <property type="match status" value="1"/>
</dbReference>
<dbReference type="Proteomes" id="UP001160148">
    <property type="component" value="Unassembled WGS sequence"/>
</dbReference>
<evidence type="ECO:0000256" key="2">
    <source>
        <dbReference type="ARBA" id="ARBA00022606"/>
    </source>
</evidence>
<dbReference type="InterPro" id="IPR014752">
    <property type="entry name" value="Arrestin-like_C"/>
</dbReference>
<evidence type="ECO:0000313" key="4">
    <source>
        <dbReference type="EMBL" id="CAI6363913.1"/>
    </source>
</evidence>
<dbReference type="Pfam" id="PF00339">
    <property type="entry name" value="Arrestin_N"/>
    <property type="match status" value="1"/>
</dbReference>
<dbReference type="GO" id="GO:0005737">
    <property type="term" value="C:cytoplasm"/>
    <property type="evidence" value="ECO:0007669"/>
    <property type="project" value="TreeGrafter"/>
</dbReference>
<dbReference type="InterPro" id="IPR011022">
    <property type="entry name" value="Arrestin_C-like"/>
</dbReference>
<dbReference type="InterPro" id="IPR050357">
    <property type="entry name" value="Arrestin_domain-protein"/>
</dbReference>
<dbReference type="InterPro" id="IPR014756">
    <property type="entry name" value="Ig_E-set"/>
</dbReference>
<dbReference type="GO" id="GO:0015031">
    <property type="term" value="P:protein transport"/>
    <property type="evidence" value="ECO:0007669"/>
    <property type="project" value="TreeGrafter"/>
</dbReference>
<evidence type="ECO:0000256" key="1">
    <source>
        <dbReference type="ARBA" id="ARBA00005298"/>
    </source>
</evidence>
<dbReference type="AlphaFoldDB" id="A0AAV0X7N9"/>
<dbReference type="SUPFAM" id="SSF81296">
    <property type="entry name" value="E set domains"/>
    <property type="match status" value="2"/>
</dbReference>
<evidence type="ECO:0000259" key="3">
    <source>
        <dbReference type="SMART" id="SM01017"/>
    </source>
</evidence>
<comment type="caution">
    <text evidence="4">The sequence shown here is derived from an EMBL/GenBank/DDBJ whole genome shotgun (WGS) entry which is preliminary data.</text>
</comment>
<feature type="domain" description="Arrestin C-terminal-like" evidence="3">
    <location>
        <begin position="183"/>
        <end position="316"/>
    </location>
</feature>